<protein>
    <submittedName>
        <fullName evidence="2">Uncharacterized protein</fullName>
    </submittedName>
</protein>
<accession>A0A132PMN1</accession>
<dbReference type="PATRIC" id="fig|59750.3.peg.7028"/>
<dbReference type="EMBL" id="LGTW01000008">
    <property type="protein sequence ID" value="KWX23600.1"/>
    <property type="molecule type" value="Genomic_DNA"/>
</dbReference>
<evidence type="ECO:0000256" key="1">
    <source>
        <dbReference type="SAM" id="MobiDB-lite"/>
    </source>
</evidence>
<evidence type="ECO:0000313" key="3">
    <source>
        <dbReference type="Proteomes" id="UP000070612"/>
    </source>
</evidence>
<organism evidence="2 3">
    <name type="scientific">Mycolicibacterium wolinskyi</name>
    <dbReference type="NCBI Taxonomy" id="59750"/>
    <lineage>
        <taxon>Bacteria</taxon>
        <taxon>Bacillati</taxon>
        <taxon>Actinomycetota</taxon>
        <taxon>Actinomycetes</taxon>
        <taxon>Mycobacteriales</taxon>
        <taxon>Mycobacteriaceae</taxon>
        <taxon>Mycolicibacterium</taxon>
    </lineage>
</organism>
<dbReference type="AlphaFoldDB" id="A0A132PMN1"/>
<reference evidence="2 3" key="1">
    <citation type="submission" date="2015-07" db="EMBL/GenBank/DDBJ databases">
        <title>A draft genome sequence of Mycobacterium wolinskyi.</title>
        <authorList>
            <person name="de Man T.J."/>
            <person name="Perry K.A."/>
            <person name="Coulliette A.D."/>
            <person name="Jensen B."/>
            <person name="Toney N.C."/>
            <person name="Limbago B.M."/>
            <person name="Noble-Wang J."/>
        </authorList>
    </citation>
    <scope>NUCLEOTIDE SEQUENCE [LARGE SCALE GENOMIC DNA]</scope>
    <source>
        <strain evidence="2 3">CDC_01</strain>
    </source>
</reference>
<name>A0A132PMN1_9MYCO</name>
<sequence length="242" mass="27177">MTALFEDSGPRDRPVSRKEAARLLRQVSIGVGALLLAAVDDWNALSQRHFAHLRTTMHELGRGSYVATVTAASTDVWLSTRGMHPPGHIVSKPHRWPMISSHGKTYMAIHHNEMEPTNARRTAFCNQDSQTLALIDAETSDLINNPTHCEITWEYDQLTDTHVKGIWVSAPSVSWDRFGVPLARAQAQLTAWRKRNMKWLPGALPIDIDAAVLLPARDVQERLRPSIEVQPPQRSEDTRDAE</sequence>
<keyword evidence="3" id="KW-1185">Reference proteome</keyword>
<dbReference type="Proteomes" id="UP000070612">
    <property type="component" value="Unassembled WGS sequence"/>
</dbReference>
<proteinExistence type="predicted"/>
<comment type="caution">
    <text evidence="2">The sequence shown here is derived from an EMBL/GenBank/DDBJ whole genome shotgun (WGS) entry which is preliminary data.</text>
</comment>
<gene>
    <name evidence="2" type="ORF">AFM11_14585</name>
</gene>
<feature type="region of interest" description="Disordered" evidence="1">
    <location>
        <begin position="223"/>
        <end position="242"/>
    </location>
</feature>
<evidence type="ECO:0000313" key="2">
    <source>
        <dbReference type="EMBL" id="KWX23600.1"/>
    </source>
</evidence>